<dbReference type="PANTHER" id="PTHR39165:SF1">
    <property type="entry name" value="DUF456 DOMAIN-CONTAINING PROTEIN"/>
    <property type="match status" value="1"/>
</dbReference>
<keyword evidence="3" id="KW-1185">Reference proteome</keyword>
<dbReference type="RefSeq" id="WP_053402103.1">
    <property type="nucleotide sequence ID" value="NZ_LILC01000019.1"/>
</dbReference>
<dbReference type="PANTHER" id="PTHR39165">
    <property type="entry name" value="IG HYPOTHETICAL 17883"/>
    <property type="match status" value="1"/>
</dbReference>
<protein>
    <recommendedName>
        <fullName evidence="4">DUF456 domain-containing protein</fullName>
    </recommendedName>
</protein>
<gene>
    <name evidence="2" type="ORF">AMD01_14290</name>
</gene>
<feature type="transmembrane region" description="Helical" evidence="1">
    <location>
        <begin position="6"/>
        <end position="37"/>
    </location>
</feature>
<proteinExistence type="predicted"/>
<evidence type="ECO:0000256" key="1">
    <source>
        <dbReference type="SAM" id="Phobius"/>
    </source>
</evidence>
<feature type="transmembrane region" description="Helical" evidence="1">
    <location>
        <begin position="126"/>
        <end position="157"/>
    </location>
</feature>
<evidence type="ECO:0000313" key="2">
    <source>
        <dbReference type="EMBL" id="KOO43902.1"/>
    </source>
</evidence>
<name>A0A0M0KZ48_9BACI</name>
<dbReference type="AlphaFoldDB" id="A0A0M0KZ48"/>
<dbReference type="Proteomes" id="UP000037558">
    <property type="component" value="Unassembled WGS sequence"/>
</dbReference>
<evidence type="ECO:0008006" key="4">
    <source>
        <dbReference type="Google" id="ProtNLM"/>
    </source>
</evidence>
<keyword evidence="1" id="KW-0812">Transmembrane</keyword>
<organism evidence="2 3">
    <name type="scientific">Priestia koreensis</name>
    <dbReference type="NCBI Taxonomy" id="284581"/>
    <lineage>
        <taxon>Bacteria</taxon>
        <taxon>Bacillati</taxon>
        <taxon>Bacillota</taxon>
        <taxon>Bacilli</taxon>
        <taxon>Bacillales</taxon>
        <taxon>Bacillaceae</taxon>
        <taxon>Priestia</taxon>
    </lineage>
</organism>
<feature type="transmembrane region" description="Helical" evidence="1">
    <location>
        <begin position="89"/>
        <end position="114"/>
    </location>
</feature>
<dbReference type="PATRIC" id="fig|284581.3.peg.3929"/>
<comment type="caution">
    <text evidence="2">The sequence shown here is derived from an EMBL/GenBank/DDBJ whole genome shotgun (WGS) entry which is preliminary data.</text>
</comment>
<keyword evidence="1" id="KW-0472">Membrane</keyword>
<dbReference type="EMBL" id="LILC01000019">
    <property type="protein sequence ID" value="KOO43902.1"/>
    <property type="molecule type" value="Genomic_DNA"/>
</dbReference>
<keyword evidence="1" id="KW-1133">Transmembrane helix</keyword>
<sequence>MDILYWILISVSFLIAFVGLVYPIIPSVLFVAIGFILYGLFYGFASYSVVFWFVQGFLTIALFLADYLANLVGVKKYGGTKAGVWGSTVGLLVGPFIIPIVGIVIGPFVGAVLAELIFKRRSLKEAFMVGIGSLIGFFSGVLTKGLIQLFMVGYFLYAVLK</sequence>
<dbReference type="Pfam" id="PF04306">
    <property type="entry name" value="DUF456"/>
    <property type="match status" value="1"/>
</dbReference>
<reference evidence="3" key="1">
    <citation type="submission" date="2015-08" db="EMBL/GenBank/DDBJ databases">
        <title>Fjat-14210 dsm16467.</title>
        <authorList>
            <person name="Liu B."/>
            <person name="Wang J."/>
            <person name="Zhu Y."/>
            <person name="Liu G."/>
            <person name="Chen Q."/>
            <person name="Chen Z."/>
            <person name="Lan J."/>
            <person name="Che J."/>
            <person name="Ge C."/>
            <person name="Shi H."/>
            <person name="Pan Z."/>
            <person name="Liu X."/>
        </authorList>
    </citation>
    <scope>NUCLEOTIDE SEQUENCE [LARGE SCALE GENOMIC DNA]</scope>
    <source>
        <strain evidence="3">DSM 16467</strain>
    </source>
</reference>
<accession>A0A0M0KZ48</accession>
<feature type="transmembrane region" description="Helical" evidence="1">
    <location>
        <begin position="49"/>
        <end position="69"/>
    </location>
</feature>
<dbReference type="OrthoDB" id="9808460at2"/>
<dbReference type="InterPro" id="IPR007403">
    <property type="entry name" value="DUF456"/>
</dbReference>
<evidence type="ECO:0000313" key="3">
    <source>
        <dbReference type="Proteomes" id="UP000037558"/>
    </source>
</evidence>